<evidence type="ECO:0000256" key="2">
    <source>
        <dbReference type="ARBA" id="ARBA00022640"/>
    </source>
</evidence>
<dbReference type="GO" id="GO:0004252">
    <property type="term" value="F:serine-type endopeptidase activity"/>
    <property type="evidence" value="ECO:0007669"/>
    <property type="project" value="UniProtKB-UniRule"/>
</dbReference>
<dbReference type="Pfam" id="PF00574">
    <property type="entry name" value="CLP_protease"/>
    <property type="match status" value="1"/>
</dbReference>
<keyword evidence="3 7" id="KW-0645">Protease</keyword>
<dbReference type="InterPro" id="IPR023562">
    <property type="entry name" value="ClpP/TepA"/>
</dbReference>
<dbReference type="PRINTS" id="PR00127">
    <property type="entry name" value="CLPPROTEASEP"/>
</dbReference>
<dbReference type="HAMAP" id="MF_00444">
    <property type="entry name" value="ClpP"/>
    <property type="match status" value="1"/>
</dbReference>
<comment type="similarity">
    <text evidence="1 7 9">Belongs to the peptidase S14 family.</text>
</comment>
<evidence type="ECO:0000256" key="7">
    <source>
        <dbReference type="HAMAP-Rule" id="MF_00444"/>
    </source>
</evidence>
<dbReference type="PANTHER" id="PTHR10381">
    <property type="entry name" value="ATP-DEPENDENT CLP PROTEASE PROTEOLYTIC SUBUNIT"/>
    <property type="match status" value="1"/>
</dbReference>
<comment type="subunit">
    <text evidence="7">Component of the chloroplastic Clp protease core complex.</text>
</comment>
<dbReference type="GeneID" id="36954657"/>
<protein>
    <recommendedName>
        <fullName evidence="7 9">ATP-dependent Clp protease proteolytic subunit</fullName>
        <ecNumber evidence="7">3.4.21.92</ecNumber>
    </recommendedName>
    <alternativeName>
        <fullName evidence="7">Endopeptidase Clp</fullName>
    </alternativeName>
</protein>
<dbReference type="GO" id="GO:0009570">
    <property type="term" value="C:chloroplast stroma"/>
    <property type="evidence" value="ECO:0007669"/>
    <property type="project" value="UniProtKB-SubCell"/>
</dbReference>
<dbReference type="GO" id="GO:0051117">
    <property type="term" value="F:ATPase binding"/>
    <property type="evidence" value="ECO:0007669"/>
    <property type="project" value="TreeGrafter"/>
</dbReference>
<dbReference type="InterPro" id="IPR029045">
    <property type="entry name" value="ClpP/crotonase-like_dom_sf"/>
</dbReference>
<accession>A0A2U8XIM0</accession>
<evidence type="ECO:0000256" key="8">
    <source>
        <dbReference type="PROSITE-ProRule" id="PRU10086"/>
    </source>
</evidence>
<reference evidence="10" key="1">
    <citation type="submission" date="2017-12" db="EMBL/GenBank/DDBJ databases">
        <title>The complete chloroplast genome of Triosteum pinnatifidum.</title>
        <authorList>
            <person name="Fan W."/>
            <person name="Li Z."/>
        </authorList>
    </citation>
    <scope>NUCLEOTIDE SEQUENCE</scope>
</reference>
<evidence type="ECO:0000256" key="3">
    <source>
        <dbReference type="ARBA" id="ARBA00022670"/>
    </source>
</evidence>
<evidence type="ECO:0000256" key="4">
    <source>
        <dbReference type="ARBA" id="ARBA00022801"/>
    </source>
</evidence>
<dbReference type="RefSeq" id="YP_009493895.1">
    <property type="nucleotide sequence ID" value="NC_037952.1"/>
</dbReference>
<dbReference type="SUPFAM" id="SSF52096">
    <property type="entry name" value="ClpP/crotonase"/>
    <property type="match status" value="1"/>
</dbReference>
<dbReference type="PROSITE" id="PS00382">
    <property type="entry name" value="CLP_PROTEASE_HIS"/>
    <property type="match status" value="1"/>
</dbReference>
<name>A0A2U8XIM0_9DIPS</name>
<dbReference type="GO" id="GO:0009368">
    <property type="term" value="C:endopeptidase Clp complex"/>
    <property type="evidence" value="ECO:0007669"/>
    <property type="project" value="TreeGrafter"/>
</dbReference>
<keyword evidence="4 7" id="KW-0378">Hydrolase</keyword>
<keyword evidence="2 10" id="KW-0934">Plastid</keyword>
<keyword evidence="10" id="KW-0150">Chloroplast</keyword>
<evidence type="ECO:0000256" key="5">
    <source>
        <dbReference type="ARBA" id="ARBA00022825"/>
    </source>
</evidence>
<dbReference type="EC" id="3.4.21.92" evidence="7"/>
<dbReference type="CDD" id="cd07017">
    <property type="entry name" value="S14_ClpP_2"/>
    <property type="match status" value="1"/>
</dbReference>
<dbReference type="EMBL" id="MG738666">
    <property type="protein sequence ID" value="AWN57845.1"/>
    <property type="molecule type" value="Genomic_DNA"/>
</dbReference>
<dbReference type="AlphaFoldDB" id="A0A2U8XIM0"/>
<organism evidence="10">
    <name type="scientific">Triosteum pinnatifidum</name>
    <dbReference type="NCBI Taxonomy" id="134526"/>
    <lineage>
        <taxon>Eukaryota</taxon>
        <taxon>Viridiplantae</taxon>
        <taxon>Streptophyta</taxon>
        <taxon>Embryophyta</taxon>
        <taxon>Tracheophyta</taxon>
        <taxon>Spermatophyta</taxon>
        <taxon>Magnoliopsida</taxon>
        <taxon>eudicotyledons</taxon>
        <taxon>Gunneridae</taxon>
        <taxon>Pentapetalae</taxon>
        <taxon>asterids</taxon>
        <taxon>campanulids</taxon>
        <taxon>Dipsacales</taxon>
        <taxon>Caprifoliaceae</taxon>
        <taxon>Triosteum</taxon>
    </lineage>
</organism>
<dbReference type="GO" id="GO:0004176">
    <property type="term" value="F:ATP-dependent peptidase activity"/>
    <property type="evidence" value="ECO:0007669"/>
    <property type="project" value="InterPro"/>
</dbReference>
<evidence type="ECO:0000256" key="6">
    <source>
        <dbReference type="ARBA" id="ARBA00034021"/>
    </source>
</evidence>
<feature type="active site" evidence="7 8">
    <location>
        <position position="126"/>
    </location>
</feature>
<evidence type="ECO:0000256" key="9">
    <source>
        <dbReference type="RuleBase" id="RU003567"/>
    </source>
</evidence>
<keyword evidence="5 7" id="KW-0720">Serine protease</keyword>
<dbReference type="InterPro" id="IPR001907">
    <property type="entry name" value="ClpP"/>
</dbReference>
<dbReference type="PANTHER" id="PTHR10381:SF15">
    <property type="entry name" value="CHLOROPLASTIC ATP-DEPENDENT CLP PROTEASE PROTEOLYTIC SUBUNIT 1"/>
    <property type="match status" value="1"/>
</dbReference>
<evidence type="ECO:0000313" key="10">
    <source>
        <dbReference type="EMBL" id="AWN57845.1"/>
    </source>
</evidence>
<dbReference type="Gene3D" id="3.90.226.10">
    <property type="entry name" value="2-enoyl-CoA Hydratase, Chain A, domain 1"/>
    <property type="match status" value="1"/>
</dbReference>
<geneLocation type="chloroplast" evidence="10"/>
<sequence length="197" mass="21933">MPVGVPKVPFHIPGDEEASWVDIYNRLSRQGFLFILQEIDSEISNQIVGLMVFLALEGEVKDLYFWICSPGGSIINGFAIYDMMIYLPQTMHTISIGESASMASLILAGGTITQRVALPHTRIMIHQPRISAFQIPAGESLIEMEEFAQLRNLVGRAYAKRTGQPLWVVEQDLERDIFMSAQEAKDYGIVDLVGSGE</sequence>
<gene>
    <name evidence="7 10" type="primary">clpP</name>
</gene>
<dbReference type="InterPro" id="IPR033135">
    <property type="entry name" value="ClpP_His_AS"/>
</dbReference>
<dbReference type="GO" id="GO:0006515">
    <property type="term" value="P:protein quality control for misfolded or incompletely synthesized proteins"/>
    <property type="evidence" value="ECO:0007669"/>
    <property type="project" value="TreeGrafter"/>
</dbReference>
<feature type="active site" description="Nucleophile" evidence="7">
    <location>
        <position position="101"/>
    </location>
</feature>
<evidence type="ECO:0000256" key="1">
    <source>
        <dbReference type="ARBA" id="ARBA00007039"/>
    </source>
</evidence>
<comment type="subcellular location">
    <subcellularLocation>
        <location evidence="7">Plastid</location>
        <location evidence="7">Chloroplast stroma</location>
    </subcellularLocation>
</comment>
<comment type="catalytic activity">
    <reaction evidence="6 7 8">
        <text>Hydrolysis of proteins to small peptides in the presence of ATP and magnesium. alpha-casein is the usual test substrate. In the absence of ATP, only oligopeptides shorter than five residues are hydrolyzed (such as succinyl-Leu-Tyr-|-NHMec, and Leu-Tyr-Leu-|-Tyr-Trp, in which cleavage of the -Tyr-|-Leu- and -Tyr-|-Trp bonds also occurs).</text>
        <dbReference type="EC" id="3.4.21.92"/>
    </reaction>
</comment>
<proteinExistence type="inferred from homology"/>
<comment type="function">
    <text evidence="7">Cleaves peptides in various proteins in a process that requires ATP hydrolysis. Has a chymotrypsin-like activity. Plays a major role in the degradation of misfolded proteins.</text>
</comment>